<dbReference type="RefSeq" id="XP_040937229.1">
    <property type="nucleotide sequence ID" value="XM_041081295.1"/>
</dbReference>
<evidence type="ECO:0000259" key="1">
    <source>
        <dbReference type="Pfam" id="PF13456"/>
    </source>
</evidence>
<dbReference type="GeneID" id="121209792"/>
<dbReference type="InterPro" id="IPR036397">
    <property type="entry name" value="RNaseH_sf"/>
</dbReference>
<dbReference type="InterPro" id="IPR002156">
    <property type="entry name" value="RNaseH_domain"/>
</dbReference>
<dbReference type="PANTHER" id="PTHR47074:SF61">
    <property type="entry name" value="RNASE H TYPE-1 DOMAIN-CONTAINING PROTEIN"/>
    <property type="match status" value="1"/>
</dbReference>
<proteinExistence type="predicted"/>
<dbReference type="InterPro" id="IPR012337">
    <property type="entry name" value="RNaseH-like_sf"/>
</dbReference>
<dbReference type="Gene3D" id="3.30.420.10">
    <property type="entry name" value="Ribonuclease H-like superfamily/Ribonuclease H"/>
    <property type="match status" value="1"/>
</dbReference>
<protein>
    <recommendedName>
        <fullName evidence="1">RNase H type-1 domain-containing protein</fullName>
    </recommendedName>
</protein>
<dbReference type="PANTHER" id="PTHR47074">
    <property type="entry name" value="BNAC02G40300D PROTEIN"/>
    <property type="match status" value="1"/>
</dbReference>
<organism evidence="2 3">
    <name type="scientific">Gossypium hirsutum</name>
    <name type="common">Upland cotton</name>
    <name type="synonym">Gossypium mexicanum</name>
    <dbReference type="NCBI Taxonomy" id="3635"/>
    <lineage>
        <taxon>Eukaryota</taxon>
        <taxon>Viridiplantae</taxon>
        <taxon>Streptophyta</taxon>
        <taxon>Embryophyta</taxon>
        <taxon>Tracheophyta</taxon>
        <taxon>Spermatophyta</taxon>
        <taxon>Magnoliopsida</taxon>
        <taxon>eudicotyledons</taxon>
        <taxon>Gunneridae</taxon>
        <taxon>Pentapetalae</taxon>
        <taxon>rosids</taxon>
        <taxon>malvids</taxon>
        <taxon>Malvales</taxon>
        <taxon>Malvaceae</taxon>
        <taxon>Malvoideae</taxon>
        <taxon>Gossypium</taxon>
    </lineage>
</organism>
<evidence type="ECO:0000313" key="2">
    <source>
        <dbReference type="Proteomes" id="UP000818029"/>
    </source>
</evidence>
<reference evidence="3" key="2">
    <citation type="submission" date="2025-08" db="UniProtKB">
        <authorList>
            <consortium name="RefSeq"/>
        </authorList>
    </citation>
    <scope>IDENTIFICATION</scope>
</reference>
<feature type="domain" description="RNase H type-1" evidence="1">
    <location>
        <begin position="45"/>
        <end position="125"/>
    </location>
</feature>
<name>A0ABM2Z3D3_GOSHI</name>
<keyword evidence="2" id="KW-1185">Reference proteome</keyword>
<gene>
    <name evidence="3" type="primary">LOC121209792</name>
</gene>
<dbReference type="InterPro" id="IPR052929">
    <property type="entry name" value="RNase_H-like_EbsB-rel"/>
</dbReference>
<evidence type="ECO:0000313" key="3">
    <source>
        <dbReference type="RefSeq" id="XP_040937229.1"/>
    </source>
</evidence>
<dbReference type="SUPFAM" id="SSF53098">
    <property type="entry name" value="Ribonuclease H-like"/>
    <property type="match status" value="1"/>
</dbReference>
<accession>A0ABM2Z3D3</accession>
<sequence>MLAFPTCRRCQSGAEIREHLFRECPSTKETWEQWVALMGSRLKINFDAAFNNHKKELCFGLVIRNEEARVICSKTVMNTNILFVFAAEAVACVQALNLGLQLGLREVETEGDSWSVVRKLQEKMNDRS</sequence>
<reference evidence="2" key="1">
    <citation type="journal article" date="2020" name="Nat. Genet.">
        <title>Genomic diversifications of five Gossypium allopolyploid species and their impact on cotton improvement.</title>
        <authorList>
            <person name="Chen Z.J."/>
            <person name="Sreedasyam A."/>
            <person name="Ando A."/>
            <person name="Song Q."/>
            <person name="De Santiago L.M."/>
            <person name="Hulse-Kemp A.M."/>
            <person name="Ding M."/>
            <person name="Ye W."/>
            <person name="Kirkbride R.C."/>
            <person name="Jenkins J."/>
            <person name="Plott C."/>
            <person name="Lovell J."/>
            <person name="Lin Y.M."/>
            <person name="Vaughn R."/>
            <person name="Liu B."/>
            <person name="Simpson S."/>
            <person name="Scheffler B.E."/>
            <person name="Wen L."/>
            <person name="Saski C.A."/>
            <person name="Grover C.E."/>
            <person name="Hu G."/>
            <person name="Conover J.L."/>
            <person name="Carlson J.W."/>
            <person name="Shu S."/>
            <person name="Boston L.B."/>
            <person name="Williams M."/>
            <person name="Peterson D.G."/>
            <person name="McGee K."/>
            <person name="Jones D.C."/>
            <person name="Wendel J.F."/>
            <person name="Stelly D.M."/>
            <person name="Grimwood J."/>
            <person name="Schmutz J."/>
        </authorList>
    </citation>
    <scope>NUCLEOTIDE SEQUENCE [LARGE SCALE GENOMIC DNA]</scope>
    <source>
        <strain evidence="2">cv. TM-1</strain>
    </source>
</reference>
<dbReference type="Pfam" id="PF13456">
    <property type="entry name" value="RVT_3"/>
    <property type="match status" value="1"/>
</dbReference>
<dbReference type="Proteomes" id="UP000818029">
    <property type="component" value="Chromosome A11"/>
</dbReference>